<accession>A0A5A9W2R3</accession>
<evidence type="ECO:0000313" key="3">
    <source>
        <dbReference type="Proteomes" id="UP000325302"/>
    </source>
</evidence>
<sequence>MNNKYPRPSEQGFVLVSVLWLLVAMTMAATLFSAWVEHSVRQAMAQQESLNTTIQARSQIQALLFTRITASGGVQGVPWPAAGDVKDDESLMFDSLDDFLSGAPPKQKARTEAGFLRLDDSVHALGQLRMVVQDRGGLIGLTDLNNSSVFESLAQQSDHSVSPQRLRDTLMDYLDEDHFRRLQGAELTEYELIGRLPPANGALKTPLQLRDVMAWDNVLAERSDAWILQRFRVDGNAFINVNTASYGALELVVGQEHARTLIEERTVAPFESVFVLSNLLGTGEDSSLGIVPRDGVRIWWWEEGAHSAHVYDYSFEGLASGTHAVQLNWQLRVPVPDEMKKKMPIYVEHPFFDEVIEFRGGVKEVKSPK</sequence>
<feature type="transmembrane region" description="Helical" evidence="1">
    <location>
        <begin position="12"/>
        <end position="36"/>
    </location>
</feature>
<evidence type="ECO:0000256" key="1">
    <source>
        <dbReference type="SAM" id="Phobius"/>
    </source>
</evidence>
<evidence type="ECO:0008006" key="4">
    <source>
        <dbReference type="Google" id="ProtNLM"/>
    </source>
</evidence>
<dbReference type="RefSeq" id="WP_149391118.1">
    <property type="nucleotide sequence ID" value="NZ_SMRS01000006.1"/>
</dbReference>
<keyword evidence="3" id="KW-1185">Reference proteome</keyword>
<keyword evidence="1" id="KW-0472">Membrane</keyword>
<dbReference type="AlphaFoldDB" id="A0A5A9W2R3"/>
<keyword evidence="1" id="KW-0812">Transmembrane</keyword>
<name>A0A5A9W2R3_9GAMM</name>
<comment type="caution">
    <text evidence="2">The sequence shown here is derived from an EMBL/GenBank/DDBJ whole genome shotgun (WGS) entry which is preliminary data.</text>
</comment>
<dbReference type="InterPro" id="IPR038072">
    <property type="entry name" value="GspK_central_sf"/>
</dbReference>
<organism evidence="2 3">
    <name type="scientific">Nitrincola tapanii</name>
    <dbReference type="NCBI Taxonomy" id="1708751"/>
    <lineage>
        <taxon>Bacteria</taxon>
        <taxon>Pseudomonadati</taxon>
        <taxon>Pseudomonadota</taxon>
        <taxon>Gammaproteobacteria</taxon>
        <taxon>Oceanospirillales</taxon>
        <taxon>Oceanospirillaceae</taxon>
        <taxon>Nitrincola</taxon>
    </lineage>
</organism>
<dbReference type="EMBL" id="SMRS01000006">
    <property type="protein sequence ID" value="KAA0874385.1"/>
    <property type="molecule type" value="Genomic_DNA"/>
</dbReference>
<keyword evidence="1" id="KW-1133">Transmembrane helix</keyword>
<protein>
    <recommendedName>
        <fullName evidence="4">General secretion pathway protein GspK</fullName>
    </recommendedName>
</protein>
<dbReference type="OrthoDB" id="6388271at2"/>
<proteinExistence type="predicted"/>
<dbReference type="Gene3D" id="1.10.40.60">
    <property type="entry name" value="EpsJ-like"/>
    <property type="match status" value="2"/>
</dbReference>
<gene>
    <name evidence="2" type="ORF">E1H14_08930</name>
</gene>
<reference evidence="2 3" key="1">
    <citation type="submission" date="2019-03" db="EMBL/GenBank/DDBJ databases">
        <title>Nitrincola sp. nov. isolated from an Indian soda lake.</title>
        <authorList>
            <person name="Joshi A."/>
            <person name="Thite S.V."/>
            <person name="Joseph N."/>
            <person name="Dhotre D."/>
            <person name="Moorthy M."/>
            <person name="Shouche Y.S."/>
        </authorList>
    </citation>
    <scope>NUCLEOTIDE SEQUENCE [LARGE SCALE GENOMIC DNA]</scope>
    <source>
        <strain evidence="2 3">MEB193</strain>
    </source>
</reference>
<dbReference type="Proteomes" id="UP000325302">
    <property type="component" value="Unassembled WGS sequence"/>
</dbReference>
<evidence type="ECO:0000313" key="2">
    <source>
        <dbReference type="EMBL" id="KAA0874385.1"/>
    </source>
</evidence>